<proteinExistence type="predicted"/>
<dbReference type="EMBL" id="LCTW02000295">
    <property type="protein sequence ID" value="KXX75088.1"/>
    <property type="molecule type" value="Genomic_DNA"/>
</dbReference>
<comment type="caution">
    <text evidence="2">The sequence shown here is derived from an EMBL/GenBank/DDBJ whole genome shotgun (WGS) entry which is preliminary data.</text>
</comment>
<dbReference type="Proteomes" id="UP000078237">
    <property type="component" value="Unassembled WGS sequence"/>
</dbReference>
<dbReference type="OrthoDB" id="5206673at2759"/>
<keyword evidence="3" id="KW-1185">Reference proteome</keyword>
<sequence length="327" mass="35183">MKATAPILFLAGVGLTFAAPEQNSHQRGTPPIFIPDNNFQLTLEDLWYEQCPPIYMPGSDATFSSFSDYTCENAAVDWALMGNMFIPDSWNPPPHPIFSASLRRRASGACCLARAPTGILKACVLYPRFSGEVKSATGTLLPSRQQFPCASRDSNRQCTARNSDYDYTEISYRCTKCSVLPCASATSTSSPTTSAMTPPTFCEFGTVFGYQSAGKPYNLDTQSGQSCKRWPWYRTPSLAGLQGRISGPLYVGAGGNDIPKAIKRRDLDCHGEHGGPGSYAFGRDGLGGVSTFSTTQLQYPSCPSGSRAALIIHAAISQTGMCLVLNA</sequence>
<feature type="chain" id="PRO_5008043380" evidence="1">
    <location>
        <begin position="19"/>
        <end position="327"/>
    </location>
</feature>
<reference evidence="2 3" key="1">
    <citation type="journal article" date="2016" name="Genome Announc.">
        <title>Genome Sequence of Madurella mycetomatis mm55, Isolated from a Human Mycetoma Case in Sudan.</title>
        <authorList>
            <person name="Smit S."/>
            <person name="Derks M.F."/>
            <person name="Bervoets S."/>
            <person name="Fahal A."/>
            <person name="van Leeuwen W."/>
            <person name="van Belkum A."/>
            <person name="van de Sande W.W."/>
        </authorList>
    </citation>
    <scope>NUCLEOTIDE SEQUENCE [LARGE SCALE GENOMIC DNA]</scope>
    <source>
        <strain evidence="3">mm55</strain>
    </source>
</reference>
<evidence type="ECO:0000256" key="1">
    <source>
        <dbReference type="SAM" id="SignalP"/>
    </source>
</evidence>
<organism evidence="2 3">
    <name type="scientific">Madurella mycetomatis</name>
    <dbReference type="NCBI Taxonomy" id="100816"/>
    <lineage>
        <taxon>Eukaryota</taxon>
        <taxon>Fungi</taxon>
        <taxon>Dikarya</taxon>
        <taxon>Ascomycota</taxon>
        <taxon>Pezizomycotina</taxon>
        <taxon>Sordariomycetes</taxon>
        <taxon>Sordariomycetidae</taxon>
        <taxon>Sordariales</taxon>
        <taxon>Sordariales incertae sedis</taxon>
        <taxon>Madurella</taxon>
    </lineage>
</organism>
<dbReference type="STRING" id="100816.A0A175VU94"/>
<accession>A0A175VU94</accession>
<name>A0A175VU94_9PEZI</name>
<keyword evidence="1" id="KW-0732">Signal</keyword>
<feature type="signal peptide" evidence="1">
    <location>
        <begin position="1"/>
        <end position="18"/>
    </location>
</feature>
<evidence type="ECO:0000313" key="2">
    <source>
        <dbReference type="EMBL" id="KXX75088.1"/>
    </source>
</evidence>
<gene>
    <name evidence="2" type="ORF">MMYC01_208040</name>
</gene>
<protein>
    <submittedName>
        <fullName evidence="2">Uncharacterized protein</fullName>
    </submittedName>
</protein>
<evidence type="ECO:0000313" key="3">
    <source>
        <dbReference type="Proteomes" id="UP000078237"/>
    </source>
</evidence>
<dbReference type="VEuPathDB" id="FungiDB:MMYC01_208040"/>
<dbReference type="AlphaFoldDB" id="A0A175VU94"/>